<keyword evidence="3" id="KW-1185">Reference proteome</keyword>
<dbReference type="GO" id="GO:0005886">
    <property type="term" value="C:plasma membrane"/>
    <property type="evidence" value="ECO:0007669"/>
    <property type="project" value="TreeGrafter"/>
</dbReference>
<dbReference type="RefSeq" id="WP_067857291.1">
    <property type="nucleotide sequence ID" value="NZ_CP011502.1"/>
</dbReference>
<dbReference type="InterPro" id="IPR010273">
    <property type="entry name" value="DUF881"/>
</dbReference>
<comment type="similarity">
    <text evidence="1">Belongs to the UPF0749 family.</text>
</comment>
<dbReference type="AlphaFoldDB" id="A0A0U4C193"/>
<evidence type="ECO:0000256" key="1">
    <source>
        <dbReference type="ARBA" id="ARBA00009108"/>
    </source>
</evidence>
<dbReference type="Proteomes" id="UP000067689">
    <property type="component" value="Chromosome"/>
</dbReference>
<evidence type="ECO:0008006" key="4">
    <source>
        <dbReference type="Google" id="ProtNLM"/>
    </source>
</evidence>
<dbReference type="PATRIC" id="fig|2041.4.peg.1804"/>
<evidence type="ECO:0000313" key="2">
    <source>
        <dbReference type="EMBL" id="ALX04751.1"/>
    </source>
</evidence>
<dbReference type="Gene3D" id="3.30.70.1880">
    <property type="entry name" value="Protein of unknown function DUF881"/>
    <property type="match status" value="1"/>
</dbReference>
<dbReference type="EMBL" id="CP011502">
    <property type="protein sequence ID" value="ALX04751.1"/>
    <property type="molecule type" value="Genomic_DNA"/>
</dbReference>
<accession>A0A0U4C193</accession>
<dbReference type="PANTHER" id="PTHR37313:SF2">
    <property type="entry name" value="UPF0749 PROTEIN YLXX"/>
    <property type="match status" value="1"/>
</dbReference>
<reference evidence="2 3" key="1">
    <citation type="journal article" date="1991" name="Int. J. Syst. Bacteriol.">
        <title>Description of the erythromycin-producing bacterium Arthrobacter sp. strain NRRL B-3381 as Aeromicrobium erythreum gen. nov., sp. nov.</title>
        <authorList>
            <person name="Miller E.S."/>
            <person name="Woese C.R."/>
            <person name="Brenner S."/>
        </authorList>
    </citation>
    <scope>NUCLEOTIDE SEQUENCE [LARGE SCALE GENOMIC DNA]</scope>
    <source>
        <strain evidence="2 3">AR18</strain>
    </source>
</reference>
<gene>
    <name evidence="2" type="ORF">AERYTH_08610</name>
</gene>
<dbReference type="PANTHER" id="PTHR37313">
    <property type="entry name" value="UPF0749 PROTEIN RV1825"/>
    <property type="match status" value="1"/>
</dbReference>
<dbReference type="Pfam" id="PF05949">
    <property type="entry name" value="DUF881"/>
    <property type="match status" value="1"/>
</dbReference>
<evidence type="ECO:0000313" key="3">
    <source>
        <dbReference type="Proteomes" id="UP000067689"/>
    </source>
</evidence>
<protein>
    <recommendedName>
        <fullName evidence="4">Division initiation protein</fullName>
    </recommendedName>
</protein>
<dbReference type="OrthoDB" id="3211287at2"/>
<proteinExistence type="inferred from homology"/>
<dbReference type="STRING" id="2041.AERYTH_08610"/>
<sequence length="240" mass="25258">MPDTERPHRAAPHRRAGSQVLVALLVGGLAFAMTVQVGQDDATDYGSLRGVELVELLKSVDVANERLAGQIDELTATRDRLRASRGGAAEAEDVARQRAEELAVLAGSVGATGPGVRLTVSDPDGLVDAGLVLDVLQELREAGAEAIVVNDTARVVAQTYVLDDEQGLRIGGRQVSSPYVFDVIGDPSTLEESITFRGGVRDLLQARGAQAAVARRSTITITALADVRTPEYARPDVGAP</sequence>
<name>A0A0U4C193_9ACTN</name>
<dbReference type="KEGG" id="aer:AERYTH_08610"/>
<organism evidence="2 3">
    <name type="scientific">Aeromicrobium erythreum</name>
    <dbReference type="NCBI Taxonomy" id="2041"/>
    <lineage>
        <taxon>Bacteria</taxon>
        <taxon>Bacillati</taxon>
        <taxon>Actinomycetota</taxon>
        <taxon>Actinomycetes</taxon>
        <taxon>Propionibacteriales</taxon>
        <taxon>Nocardioidaceae</taxon>
        <taxon>Aeromicrobium</taxon>
    </lineage>
</organism>